<reference evidence="4 5" key="1">
    <citation type="submission" date="2019-12" db="EMBL/GenBank/DDBJ databases">
        <title>Genome sequencing and assembly of endphytes of Porphyra tenera.</title>
        <authorList>
            <person name="Park J.M."/>
            <person name="Shin R."/>
            <person name="Jo S.H."/>
        </authorList>
    </citation>
    <scope>NUCLEOTIDE SEQUENCE [LARGE SCALE GENOMIC DNA]</scope>
    <source>
        <strain evidence="4 5">GPM4</strain>
    </source>
</reference>
<dbReference type="PRINTS" id="PR00080">
    <property type="entry name" value="SDRFAMILY"/>
</dbReference>
<organism evidence="4 5">
    <name type="scientific">Paraglaciecola mesophila</name>
    <dbReference type="NCBI Taxonomy" id="197222"/>
    <lineage>
        <taxon>Bacteria</taxon>
        <taxon>Pseudomonadati</taxon>
        <taxon>Pseudomonadota</taxon>
        <taxon>Gammaproteobacteria</taxon>
        <taxon>Alteromonadales</taxon>
        <taxon>Alteromonadaceae</taxon>
        <taxon>Paraglaciecola</taxon>
    </lineage>
</organism>
<keyword evidence="5" id="KW-1185">Reference proteome</keyword>
<dbReference type="Pfam" id="PF00106">
    <property type="entry name" value="adh_short"/>
    <property type="match status" value="1"/>
</dbReference>
<dbReference type="PRINTS" id="PR00081">
    <property type="entry name" value="GDHRDH"/>
</dbReference>
<dbReference type="GO" id="GO:0016491">
    <property type="term" value="F:oxidoreductase activity"/>
    <property type="evidence" value="ECO:0007669"/>
    <property type="project" value="UniProtKB-KW"/>
</dbReference>
<dbReference type="EC" id="1.-.-.-" evidence="4"/>
<proteinExistence type="inferred from homology"/>
<dbReference type="PANTHER" id="PTHR43976:SF16">
    <property type="entry name" value="SHORT-CHAIN DEHYDROGENASE_REDUCTASE FAMILY PROTEIN"/>
    <property type="match status" value="1"/>
</dbReference>
<sequence>MNKKTILITGCSTGFGKLTARLFQSKGWNVIATMRSPEKETELNKLPNVLVTRLDVTEPQSITDAIIAGMEKFGAIEALVNNAGISGMGVFEQWDDQEINAIFNTNVYGPMRVAQQVLPIMRNQKEGIIINISSLAGIFGSPYSSVYSAAKFAVEGLTEALALEYAPFNIKTKVIAPGAYETNLFTTIPHRILANGDQQIKDYSDKMLQKMNATMEQMRQQGAQDSDPQEVADKIYQCVTEETPVHNVSGSDAEAILQMKQSMPEDQLMKAISDMFIPEVHTA</sequence>
<dbReference type="InterPro" id="IPR020904">
    <property type="entry name" value="Sc_DH/Rdtase_CS"/>
</dbReference>
<accession>A0A857JGA2</accession>
<keyword evidence="2 4" id="KW-0560">Oxidoreductase</keyword>
<evidence type="ECO:0000313" key="4">
    <source>
        <dbReference type="EMBL" id="QHJ10696.1"/>
    </source>
</evidence>
<dbReference type="KEGG" id="pmes:FX988_00916"/>
<dbReference type="Gene3D" id="3.40.50.720">
    <property type="entry name" value="NAD(P)-binding Rossmann-like Domain"/>
    <property type="match status" value="1"/>
</dbReference>
<dbReference type="InterPro" id="IPR036291">
    <property type="entry name" value="NAD(P)-bd_dom_sf"/>
</dbReference>
<evidence type="ECO:0000313" key="5">
    <source>
        <dbReference type="Proteomes" id="UP000464524"/>
    </source>
</evidence>
<dbReference type="InterPro" id="IPR051911">
    <property type="entry name" value="SDR_oxidoreductase"/>
</dbReference>
<gene>
    <name evidence="4" type="ORF">FX988_00916</name>
</gene>
<protein>
    <submittedName>
        <fullName evidence="4">Oxidoreductase UcpA</fullName>
        <ecNumber evidence="4">1.-.-.-</ecNumber>
    </submittedName>
</protein>
<dbReference type="PROSITE" id="PS00061">
    <property type="entry name" value="ADH_SHORT"/>
    <property type="match status" value="1"/>
</dbReference>
<dbReference type="SUPFAM" id="SSF51735">
    <property type="entry name" value="NAD(P)-binding Rossmann-fold domains"/>
    <property type="match status" value="1"/>
</dbReference>
<name>A0A857JGA2_9ALTE</name>
<evidence type="ECO:0000256" key="3">
    <source>
        <dbReference type="RuleBase" id="RU000363"/>
    </source>
</evidence>
<dbReference type="EMBL" id="CP047656">
    <property type="protein sequence ID" value="QHJ10696.1"/>
    <property type="molecule type" value="Genomic_DNA"/>
</dbReference>
<dbReference type="Proteomes" id="UP000464524">
    <property type="component" value="Chromosome"/>
</dbReference>
<evidence type="ECO:0000256" key="2">
    <source>
        <dbReference type="ARBA" id="ARBA00023002"/>
    </source>
</evidence>
<dbReference type="OrthoDB" id="9775296at2"/>
<evidence type="ECO:0000256" key="1">
    <source>
        <dbReference type="ARBA" id="ARBA00006484"/>
    </source>
</evidence>
<dbReference type="PANTHER" id="PTHR43976">
    <property type="entry name" value="SHORT CHAIN DEHYDROGENASE"/>
    <property type="match status" value="1"/>
</dbReference>
<dbReference type="AlphaFoldDB" id="A0A857JGA2"/>
<dbReference type="RefSeq" id="WP_160178541.1">
    <property type="nucleotide sequence ID" value="NZ_CP047656.1"/>
</dbReference>
<comment type="similarity">
    <text evidence="1 3">Belongs to the short-chain dehydrogenases/reductases (SDR) family.</text>
</comment>
<dbReference type="CDD" id="cd05374">
    <property type="entry name" value="17beta-HSD-like_SDR_c"/>
    <property type="match status" value="1"/>
</dbReference>
<dbReference type="InterPro" id="IPR002347">
    <property type="entry name" value="SDR_fam"/>
</dbReference>